<dbReference type="Pfam" id="PF02627">
    <property type="entry name" value="CMD"/>
    <property type="match status" value="1"/>
</dbReference>
<protein>
    <submittedName>
        <fullName evidence="2">4-carboxymuconolactone decarboxylase</fullName>
    </submittedName>
</protein>
<dbReference type="SUPFAM" id="SSF69118">
    <property type="entry name" value="AhpD-like"/>
    <property type="match status" value="1"/>
</dbReference>
<dbReference type="STRING" id="1424334.W822_16015"/>
<dbReference type="AlphaFoldDB" id="V8QSC4"/>
<name>V8QSC4_9BURK</name>
<gene>
    <name evidence="2" type="ORF">W822_16015</name>
</gene>
<dbReference type="InterPro" id="IPR029032">
    <property type="entry name" value="AhpD-like"/>
</dbReference>
<dbReference type="GO" id="GO:0051920">
    <property type="term" value="F:peroxiredoxin activity"/>
    <property type="evidence" value="ECO:0007669"/>
    <property type="project" value="InterPro"/>
</dbReference>
<dbReference type="eggNOG" id="COG0599">
    <property type="taxonomic scope" value="Bacteria"/>
</dbReference>
<dbReference type="EMBL" id="AYXT01000010">
    <property type="protein sequence ID" value="ETF02220.1"/>
    <property type="molecule type" value="Genomic_DNA"/>
</dbReference>
<accession>V8QSC4</accession>
<dbReference type="RefSeq" id="WP_024006148.1">
    <property type="nucleotide sequence ID" value="NZ_KI650980.1"/>
</dbReference>
<keyword evidence="3" id="KW-1185">Reference proteome</keyword>
<dbReference type="Gene3D" id="1.20.1290.10">
    <property type="entry name" value="AhpD-like"/>
    <property type="match status" value="1"/>
</dbReference>
<feature type="domain" description="Carboxymuconolactone decarboxylase-like" evidence="1">
    <location>
        <begin position="38"/>
        <end position="121"/>
    </location>
</feature>
<dbReference type="InterPro" id="IPR003779">
    <property type="entry name" value="CMD-like"/>
</dbReference>
<dbReference type="OrthoDB" id="9801400at2"/>
<dbReference type="InterPro" id="IPR052512">
    <property type="entry name" value="4CMD/NDH-1_regulator"/>
</dbReference>
<evidence type="ECO:0000259" key="1">
    <source>
        <dbReference type="Pfam" id="PF02627"/>
    </source>
</evidence>
<evidence type="ECO:0000313" key="3">
    <source>
        <dbReference type="Proteomes" id="UP000018733"/>
    </source>
</evidence>
<dbReference type="PATRIC" id="fig|1424334.3.peg.3211"/>
<evidence type="ECO:0000313" key="2">
    <source>
        <dbReference type="EMBL" id="ETF02220.1"/>
    </source>
</evidence>
<dbReference type="PANTHER" id="PTHR33570">
    <property type="entry name" value="4-CARBOXYMUCONOLACTONE DECARBOXYLASE FAMILY PROTEIN"/>
    <property type="match status" value="1"/>
</dbReference>
<proteinExistence type="predicted"/>
<dbReference type="Proteomes" id="UP000018733">
    <property type="component" value="Unassembled WGS sequence"/>
</dbReference>
<reference evidence="2 3" key="1">
    <citation type="journal article" date="2014" name="Genome Announc.">
        <title>Draft Genome Sequence of Advenella kashmirensis Strain W13003, a Polycyclic Aromatic Hydrocarbon-Degrading Bacterium.</title>
        <authorList>
            <person name="Wang X."/>
            <person name="Jin D."/>
            <person name="Zhou L."/>
            <person name="Wu L."/>
            <person name="An W."/>
            <person name="Zhao L."/>
        </authorList>
    </citation>
    <scope>NUCLEOTIDE SEQUENCE [LARGE SCALE GENOMIC DNA]</scope>
    <source>
        <strain evidence="2 3">W13003</strain>
    </source>
</reference>
<sequence>MTDSPLRVKGREMRRKLVGKAYADRLDKEVYDDPVMEKFGELTQEMLFGTLWSRPGIDLKTRTLVCVVSDTATGRFPELKVHIRFARNHGWTEDELVEVLLHLLGYLGAPLVREALIAAREVFAELHAESGDTPK</sequence>
<dbReference type="HOGENOM" id="CLU_070025_3_1_4"/>
<comment type="caution">
    <text evidence="2">The sequence shown here is derived from an EMBL/GenBank/DDBJ whole genome shotgun (WGS) entry which is preliminary data.</text>
</comment>
<dbReference type="PANTHER" id="PTHR33570:SF2">
    <property type="entry name" value="CARBOXYMUCONOLACTONE DECARBOXYLASE-LIKE DOMAIN-CONTAINING PROTEIN"/>
    <property type="match status" value="1"/>
</dbReference>
<organism evidence="2 3">
    <name type="scientific">Advenella kashmirensis W13003</name>
    <dbReference type="NCBI Taxonomy" id="1424334"/>
    <lineage>
        <taxon>Bacteria</taxon>
        <taxon>Pseudomonadati</taxon>
        <taxon>Pseudomonadota</taxon>
        <taxon>Betaproteobacteria</taxon>
        <taxon>Burkholderiales</taxon>
        <taxon>Alcaligenaceae</taxon>
    </lineage>
</organism>